<dbReference type="PANTHER" id="PTHR14445">
    <property type="entry name" value="GRB10 INTERACTING GYF PROTEIN"/>
    <property type="match status" value="1"/>
</dbReference>
<dbReference type="InterPro" id="IPR035445">
    <property type="entry name" value="GYF-like_dom_sf"/>
</dbReference>
<gene>
    <name evidence="3" type="ORF">HK100_009122</name>
</gene>
<feature type="region of interest" description="Disordered" evidence="1">
    <location>
        <begin position="733"/>
        <end position="752"/>
    </location>
</feature>
<feature type="region of interest" description="Disordered" evidence="1">
    <location>
        <begin position="497"/>
        <end position="585"/>
    </location>
</feature>
<dbReference type="SMART" id="SM00444">
    <property type="entry name" value="GYF"/>
    <property type="match status" value="1"/>
</dbReference>
<dbReference type="SUPFAM" id="SSF55277">
    <property type="entry name" value="GYF domain"/>
    <property type="match status" value="1"/>
</dbReference>
<name>A0AAD5TAR4_9FUNG</name>
<evidence type="ECO:0000313" key="3">
    <source>
        <dbReference type="EMBL" id="KAJ3140808.1"/>
    </source>
</evidence>
<feature type="region of interest" description="Disordered" evidence="1">
    <location>
        <begin position="80"/>
        <end position="152"/>
    </location>
</feature>
<dbReference type="Pfam" id="PF02213">
    <property type="entry name" value="GYF"/>
    <property type="match status" value="1"/>
</dbReference>
<feature type="region of interest" description="Disordered" evidence="1">
    <location>
        <begin position="832"/>
        <end position="855"/>
    </location>
</feature>
<protein>
    <recommendedName>
        <fullName evidence="2">GYF domain-containing protein</fullName>
    </recommendedName>
</protein>
<dbReference type="GO" id="GO:0005829">
    <property type="term" value="C:cytosol"/>
    <property type="evidence" value="ECO:0007669"/>
    <property type="project" value="TreeGrafter"/>
</dbReference>
<keyword evidence="4" id="KW-1185">Reference proteome</keyword>
<organism evidence="3 4">
    <name type="scientific">Physocladia obscura</name>
    <dbReference type="NCBI Taxonomy" id="109957"/>
    <lineage>
        <taxon>Eukaryota</taxon>
        <taxon>Fungi</taxon>
        <taxon>Fungi incertae sedis</taxon>
        <taxon>Chytridiomycota</taxon>
        <taxon>Chytridiomycota incertae sedis</taxon>
        <taxon>Chytridiomycetes</taxon>
        <taxon>Chytridiales</taxon>
        <taxon>Chytriomycetaceae</taxon>
        <taxon>Physocladia</taxon>
    </lineage>
</organism>
<feature type="compositionally biased region" description="Basic and acidic residues" evidence="1">
    <location>
        <begin position="667"/>
        <end position="686"/>
    </location>
</feature>
<dbReference type="InterPro" id="IPR003169">
    <property type="entry name" value="GYF"/>
</dbReference>
<evidence type="ECO:0000313" key="4">
    <source>
        <dbReference type="Proteomes" id="UP001211907"/>
    </source>
</evidence>
<feature type="compositionally biased region" description="Polar residues" evidence="1">
    <location>
        <begin position="537"/>
        <end position="553"/>
    </location>
</feature>
<evidence type="ECO:0000256" key="1">
    <source>
        <dbReference type="SAM" id="MobiDB-lite"/>
    </source>
</evidence>
<feature type="compositionally biased region" description="Polar residues" evidence="1">
    <location>
        <begin position="497"/>
        <end position="518"/>
    </location>
</feature>
<feature type="region of interest" description="Disordered" evidence="1">
    <location>
        <begin position="644"/>
        <end position="688"/>
    </location>
</feature>
<dbReference type="EMBL" id="JADGJH010000046">
    <property type="protein sequence ID" value="KAJ3140808.1"/>
    <property type="molecule type" value="Genomic_DNA"/>
</dbReference>
<feature type="compositionally biased region" description="Polar residues" evidence="1">
    <location>
        <begin position="80"/>
        <end position="95"/>
    </location>
</feature>
<feature type="compositionally biased region" description="Polar residues" evidence="1">
    <location>
        <begin position="574"/>
        <end position="584"/>
    </location>
</feature>
<comment type="caution">
    <text evidence="3">The sequence shown here is derived from an EMBL/GenBank/DDBJ whole genome shotgun (WGS) entry which is preliminary data.</text>
</comment>
<accession>A0AAD5TAR4</accession>
<feature type="domain" description="GYF" evidence="2">
    <location>
        <begin position="265"/>
        <end position="313"/>
    </location>
</feature>
<dbReference type="PANTHER" id="PTHR14445:SF36">
    <property type="entry name" value="FI03272P-RELATED"/>
    <property type="match status" value="1"/>
</dbReference>
<dbReference type="InterPro" id="IPR051640">
    <property type="entry name" value="GRB10-interact_GYF"/>
</dbReference>
<feature type="compositionally biased region" description="Basic and acidic residues" evidence="1">
    <location>
        <begin position="733"/>
        <end position="743"/>
    </location>
</feature>
<dbReference type="PROSITE" id="PS50829">
    <property type="entry name" value="GYF"/>
    <property type="match status" value="1"/>
</dbReference>
<evidence type="ECO:0000259" key="2">
    <source>
        <dbReference type="PROSITE" id="PS50829"/>
    </source>
</evidence>
<proteinExistence type="predicted"/>
<feature type="compositionally biased region" description="Basic and acidic residues" evidence="1">
    <location>
        <begin position="112"/>
        <end position="152"/>
    </location>
</feature>
<sequence>MNATSANSTTANTNGKGFTAYSYSRETLLSHFDADIFPPTDLDKNLSIFSPIVLPPLANVALSEFELKILAQGAVNSDISRRTNSNYDNKQTYNNHRGDRPVVSSRGGARRTNSERTFGRRYDTENSSPERRANIERAAESNTTDEKSVEEKTAASLIFGEKPQRQLSNILSSSSSAFGSPVRQLSSNALVSDPTDISDIFGSMAMNGGDQSNQLSANSSVSRLDPFLKSNFANSSVLAPIGTSSATVTDSPQNNYSKSDVPNIISNWFYKDPMGNIQGPFNTDQMQDWFSKSFFSEDLPVKREQDMLFEPLSNLLIRFGRDRPFILSDEAERTNAINQLDQRNAIGSRLQSQSSGVFGGGYSPFSGAGLNQPTRFNSSPASAGLYGNDFIGGRDIRFGAMDHLVHTQGVQNQGWGRGNLDNNNGGYNGFRNPATSFGQNAPDLSFGIQQLQPQQQQYQSEYNPITSGTGIIPTVQNTFTQFTGAGVPQFGSRNSALDSFSVSSPAKQPSPVSWQQTETTHRHQELFAAPAKDAEHSNSANNNKTQSSENSPAETVFVAHSPTPEVPLARTPSPARSPQKTSQHIEPVAAAATELKSKSSKKAAKKAAAAAAAIAISSVPAASTSSANETPESPTAQNTLLQPQHQPLQQPTPAPWAGNNKPAPKLSLKEVQELEQREAERRERERAKKAHLKLMAEAQALAEMNATNATILAGGVAWTAGLGSKKSLADIMKEEETRRKAEDESTASNTGGKRYADSMAAAIAVGGVGGFSSGSSVVSGKPNPVPTVSTVTKSSAAASVGWSVVGAPAKRASSSSLVATAAAVVAPPAIRSVPARSSPTPRQPETSGFGGISPGFLQWSRQALSPLGRSTTAGVQ</sequence>
<dbReference type="AlphaFoldDB" id="A0AAD5TAR4"/>
<dbReference type="Proteomes" id="UP001211907">
    <property type="component" value="Unassembled WGS sequence"/>
</dbReference>
<feature type="non-terminal residue" evidence="3">
    <location>
        <position position="876"/>
    </location>
</feature>
<reference evidence="3" key="1">
    <citation type="submission" date="2020-05" db="EMBL/GenBank/DDBJ databases">
        <title>Phylogenomic resolution of chytrid fungi.</title>
        <authorList>
            <person name="Stajich J.E."/>
            <person name="Amses K."/>
            <person name="Simmons R."/>
            <person name="Seto K."/>
            <person name="Myers J."/>
            <person name="Bonds A."/>
            <person name="Quandt C.A."/>
            <person name="Barry K."/>
            <person name="Liu P."/>
            <person name="Grigoriev I."/>
            <person name="Longcore J.E."/>
            <person name="James T.Y."/>
        </authorList>
    </citation>
    <scope>NUCLEOTIDE SEQUENCE</scope>
    <source>
        <strain evidence="3">JEL0513</strain>
    </source>
</reference>
<dbReference type="Gene3D" id="3.30.1490.40">
    <property type="match status" value="1"/>
</dbReference>